<dbReference type="GO" id="GO:0006508">
    <property type="term" value="P:proteolysis"/>
    <property type="evidence" value="ECO:0007669"/>
    <property type="project" value="UniProtKB-KW"/>
</dbReference>
<evidence type="ECO:0000256" key="3">
    <source>
        <dbReference type="ARBA" id="ARBA00022801"/>
    </source>
</evidence>
<dbReference type="InterPro" id="IPR050131">
    <property type="entry name" value="Peptidase_S8_subtilisin-like"/>
</dbReference>
<feature type="compositionally biased region" description="Polar residues" evidence="6">
    <location>
        <begin position="557"/>
        <end position="570"/>
    </location>
</feature>
<evidence type="ECO:0000259" key="7">
    <source>
        <dbReference type="Pfam" id="PF00082"/>
    </source>
</evidence>
<keyword evidence="9" id="KW-1185">Reference proteome</keyword>
<dbReference type="AlphaFoldDB" id="A0A4R6Z086"/>
<dbReference type="SUPFAM" id="SSF52743">
    <property type="entry name" value="Subtilisin-like"/>
    <property type="match status" value="1"/>
</dbReference>
<organism evidence="8 9">
    <name type="scientific">Tahibacter aquaticus</name>
    <dbReference type="NCBI Taxonomy" id="520092"/>
    <lineage>
        <taxon>Bacteria</taxon>
        <taxon>Pseudomonadati</taxon>
        <taxon>Pseudomonadota</taxon>
        <taxon>Gammaproteobacteria</taxon>
        <taxon>Lysobacterales</taxon>
        <taxon>Rhodanobacteraceae</taxon>
        <taxon>Tahibacter</taxon>
    </lineage>
</organism>
<reference evidence="8 9" key="1">
    <citation type="submission" date="2019-03" db="EMBL/GenBank/DDBJ databases">
        <title>Genomic Encyclopedia of Type Strains, Phase IV (KMG-IV): sequencing the most valuable type-strain genomes for metagenomic binning, comparative biology and taxonomic classification.</title>
        <authorList>
            <person name="Goeker M."/>
        </authorList>
    </citation>
    <scope>NUCLEOTIDE SEQUENCE [LARGE SCALE GENOMIC DNA]</scope>
    <source>
        <strain evidence="8 9">DSM 21667</strain>
    </source>
</reference>
<dbReference type="InterPro" id="IPR022398">
    <property type="entry name" value="Peptidase_S8_His-AS"/>
</dbReference>
<dbReference type="GO" id="GO:0004252">
    <property type="term" value="F:serine-type endopeptidase activity"/>
    <property type="evidence" value="ECO:0007669"/>
    <property type="project" value="UniProtKB-UniRule"/>
</dbReference>
<dbReference type="PRINTS" id="PR00723">
    <property type="entry name" value="SUBTILISIN"/>
</dbReference>
<dbReference type="Pfam" id="PF00082">
    <property type="entry name" value="Peptidase_S8"/>
    <property type="match status" value="2"/>
</dbReference>
<feature type="active site" description="Charge relay system" evidence="5">
    <location>
        <position position="604"/>
    </location>
</feature>
<dbReference type="PROSITE" id="PS51892">
    <property type="entry name" value="SUBTILASE"/>
    <property type="match status" value="1"/>
</dbReference>
<evidence type="ECO:0000256" key="6">
    <source>
        <dbReference type="SAM" id="MobiDB-lite"/>
    </source>
</evidence>
<dbReference type="Gene3D" id="3.40.50.200">
    <property type="entry name" value="Peptidase S8/S53 domain"/>
    <property type="match status" value="1"/>
</dbReference>
<dbReference type="Gene3D" id="2.60.120.1290">
    <property type="match status" value="1"/>
</dbReference>
<dbReference type="PANTHER" id="PTHR43806:SF11">
    <property type="entry name" value="CEREVISIN-RELATED"/>
    <property type="match status" value="1"/>
</dbReference>
<keyword evidence="2 5" id="KW-0645">Protease</keyword>
<dbReference type="RefSeq" id="WP_133818424.1">
    <property type="nucleotide sequence ID" value="NZ_SNZH01000005.1"/>
</dbReference>
<dbReference type="EMBL" id="SNZH01000005">
    <property type="protein sequence ID" value="TDR44908.1"/>
    <property type="molecule type" value="Genomic_DNA"/>
</dbReference>
<feature type="active site" description="Charge relay system" evidence="5">
    <location>
        <position position="259"/>
    </location>
</feature>
<dbReference type="InterPro" id="IPR036852">
    <property type="entry name" value="Peptidase_S8/S53_dom_sf"/>
</dbReference>
<dbReference type="InterPro" id="IPR015500">
    <property type="entry name" value="Peptidase_S8_subtilisin-rel"/>
</dbReference>
<evidence type="ECO:0000256" key="1">
    <source>
        <dbReference type="ARBA" id="ARBA00011073"/>
    </source>
</evidence>
<comment type="similarity">
    <text evidence="1 5">Belongs to the peptidase S8 family.</text>
</comment>
<keyword evidence="4 5" id="KW-0720">Serine protease</keyword>
<feature type="region of interest" description="Disordered" evidence="6">
    <location>
        <begin position="557"/>
        <end position="578"/>
    </location>
</feature>
<protein>
    <submittedName>
        <fullName evidence="8">Subtilase family protein</fullName>
    </submittedName>
</protein>
<evidence type="ECO:0000256" key="4">
    <source>
        <dbReference type="ARBA" id="ARBA00022825"/>
    </source>
</evidence>
<dbReference type="Proteomes" id="UP000295293">
    <property type="component" value="Unassembled WGS sequence"/>
</dbReference>
<feature type="domain" description="Peptidase S8/S53" evidence="7">
    <location>
        <begin position="532"/>
        <end position="642"/>
    </location>
</feature>
<evidence type="ECO:0000256" key="2">
    <source>
        <dbReference type="ARBA" id="ARBA00022670"/>
    </source>
</evidence>
<feature type="domain" description="Peptidase S8/S53" evidence="7">
    <location>
        <begin position="245"/>
        <end position="401"/>
    </location>
</feature>
<proteinExistence type="inferred from homology"/>
<dbReference type="OrthoDB" id="5928883at2"/>
<evidence type="ECO:0000313" key="9">
    <source>
        <dbReference type="Proteomes" id="UP000295293"/>
    </source>
</evidence>
<name>A0A4R6Z086_9GAMM</name>
<dbReference type="PANTHER" id="PTHR43806">
    <property type="entry name" value="PEPTIDASE S8"/>
    <property type="match status" value="1"/>
</dbReference>
<keyword evidence="3 5" id="KW-0378">Hydrolase</keyword>
<comment type="caution">
    <text evidence="8">The sequence shown here is derived from an EMBL/GenBank/DDBJ whole genome shotgun (WGS) entry which is preliminary data.</text>
</comment>
<accession>A0A4R6Z086</accession>
<dbReference type="InterPro" id="IPR023828">
    <property type="entry name" value="Peptidase_S8_Ser-AS"/>
</dbReference>
<evidence type="ECO:0000313" key="8">
    <source>
        <dbReference type="EMBL" id="TDR44908.1"/>
    </source>
</evidence>
<gene>
    <name evidence="8" type="ORF">DFR29_10591</name>
</gene>
<dbReference type="PROSITE" id="PS00138">
    <property type="entry name" value="SUBTILASE_SER"/>
    <property type="match status" value="1"/>
</dbReference>
<dbReference type="InterPro" id="IPR000209">
    <property type="entry name" value="Peptidase_S8/S53_dom"/>
</dbReference>
<evidence type="ECO:0000256" key="5">
    <source>
        <dbReference type="PROSITE-ProRule" id="PRU01240"/>
    </source>
</evidence>
<dbReference type="PROSITE" id="PS00137">
    <property type="entry name" value="SUBTILASE_HIS"/>
    <property type="match status" value="1"/>
</dbReference>
<feature type="active site" description="Charge relay system" evidence="5">
    <location>
        <position position="176"/>
    </location>
</feature>
<sequence length="668" mass="69867">MTSKIDPLIGLHFSDRLQTLGGAPADYLVQLRPHSENVQAILPPGARIVARTGDLACIRAQPAAWSTLQDNPQVESASPLARADEIAVLLQLRDPDWRGDPEGFQRGSRLGNVLSGRASQSAIAALRRDPAISAVEASRSTAAAECIASMPFVGAVAAHGPHWQEQGANALVAIVDGDIDVLHDAFCVPGSLPRRTRIVAVWDQHSSAGATPAQATAANTGNAPRYTQNYGRLHTQSDIDAYLASGNVPPDLQSQPDGHGTHVASIAAGSAFVSAGSSDVNLDGLSFPGGVAPEAGIIVVIPKIRATANDPVSLGYSVSHVDALAFIRQTAQAMNMPVAVNVSLGMNAGAHDGTSLLELAFDEFSGGGRVPGLVVVKSAGNAQLLDGHAQATAVTGGTVAIGWQSSTVLRHQDYLEFWFSSADDLQFGLQYRSTPGSVWQTIAQVDTSHLHDQGAVPGHTATAYLVLERFHRDNGDSQLTVLVRDNTPTALSAAGEWQLRVTGLHVIDGTIDGWIERNDYQPLQFTTALASDGTLSIPGTARTVICVGACDSPQAAGTPTIQSFSSNGPSRDQRRKPELVAPGSDIVAAASGTTRALRRDSGTSMAAPHVTGAVALLLSRRVRQGLPQLNAAQIRAAMSQCLGGYNGCWNRAGGHGWLDIPSLLQTLG</sequence>